<dbReference type="GO" id="GO:0006103">
    <property type="term" value="P:2-oxoglutarate metabolic process"/>
    <property type="evidence" value="ECO:0007669"/>
    <property type="project" value="InterPro"/>
</dbReference>
<evidence type="ECO:0000256" key="3">
    <source>
        <dbReference type="ARBA" id="ARBA00043970"/>
    </source>
</evidence>
<comment type="similarity">
    <text evidence="3">Belongs to the alpha-ketoglutarate dehydrogenase component 4 family.</text>
</comment>
<dbReference type="Proteomes" id="UP000515158">
    <property type="component" value="Unplaced"/>
</dbReference>
<evidence type="ECO:0000313" key="5">
    <source>
        <dbReference type="Proteomes" id="UP000515158"/>
    </source>
</evidence>
<organism evidence="6">
    <name type="scientific">Thrips palmi</name>
    <name type="common">Melon thrips</name>
    <dbReference type="NCBI Taxonomy" id="161013"/>
    <lineage>
        <taxon>Eukaryota</taxon>
        <taxon>Metazoa</taxon>
        <taxon>Ecdysozoa</taxon>
        <taxon>Arthropoda</taxon>
        <taxon>Hexapoda</taxon>
        <taxon>Insecta</taxon>
        <taxon>Pterygota</taxon>
        <taxon>Neoptera</taxon>
        <taxon>Paraneoptera</taxon>
        <taxon>Thysanoptera</taxon>
        <taxon>Terebrantia</taxon>
        <taxon>Thripoidea</taxon>
        <taxon>Thripidae</taxon>
        <taxon>Thrips</taxon>
    </lineage>
</organism>
<dbReference type="Pfam" id="PF10937">
    <property type="entry name" value="Kgd4-YMR31"/>
    <property type="match status" value="1"/>
</dbReference>
<protein>
    <submittedName>
        <fullName evidence="6">28S ribosomal protein S36, mitochondrial</fullName>
    </submittedName>
</protein>
<accession>A0A6P8Z6N5</accession>
<keyword evidence="5" id="KW-1185">Reference proteome</keyword>
<dbReference type="GO" id="GO:0005739">
    <property type="term" value="C:mitochondrion"/>
    <property type="evidence" value="ECO:0007669"/>
    <property type="project" value="UniProtKB-SubCell"/>
</dbReference>
<keyword evidence="2" id="KW-0496">Mitochondrion</keyword>
<keyword evidence="6" id="KW-0689">Ribosomal protein</keyword>
<dbReference type="OrthoDB" id="2116030at2759"/>
<evidence type="ECO:0000256" key="1">
    <source>
        <dbReference type="ARBA" id="ARBA00004173"/>
    </source>
</evidence>
<evidence type="ECO:0000256" key="4">
    <source>
        <dbReference type="SAM" id="MobiDB-lite"/>
    </source>
</evidence>
<feature type="compositionally biased region" description="Pro residues" evidence="4">
    <location>
        <begin position="41"/>
        <end position="54"/>
    </location>
</feature>
<dbReference type="InParanoid" id="A0A6P8Z6N5"/>
<sequence>MSGVIKFFKSLVSSEPAATGLAAKASELSSRTASAESTPVHPTPSTPASAPSPPAHVQAVKPHVPLIKFRKGGPAGGHSATSGVASSGGVGSSHAVSRGTIEDYQLPARYQRSPLDEAEIDYINRGGPN</sequence>
<dbReference type="KEGG" id="tpal:117647973"/>
<keyword evidence="6" id="KW-0687">Ribonucleoprotein</keyword>
<feature type="compositionally biased region" description="Polar residues" evidence="4">
    <location>
        <begin position="27"/>
        <end position="36"/>
    </location>
</feature>
<dbReference type="RefSeq" id="XP_034245895.1">
    <property type="nucleotide sequence ID" value="XM_034390004.1"/>
</dbReference>
<dbReference type="AlphaFoldDB" id="A0A6P8Z6N5"/>
<dbReference type="FunCoup" id="A0A6P8Z6N5">
    <property type="interactions" value="1"/>
</dbReference>
<gene>
    <name evidence="6" type="primary">LOC117647973</name>
</gene>
<name>A0A6P8Z6N5_THRPL</name>
<proteinExistence type="inferred from homology"/>
<evidence type="ECO:0000313" key="6">
    <source>
        <dbReference type="RefSeq" id="XP_034245895.1"/>
    </source>
</evidence>
<reference evidence="6" key="1">
    <citation type="submission" date="2025-08" db="UniProtKB">
        <authorList>
            <consortium name="RefSeq"/>
        </authorList>
    </citation>
    <scope>IDENTIFICATION</scope>
    <source>
        <tissue evidence="6">Total insect</tissue>
    </source>
</reference>
<comment type="subcellular location">
    <subcellularLocation>
        <location evidence="1">Mitochondrion</location>
    </subcellularLocation>
</comment>
<dbReference type="InterPro" id="IPR020373">
    <property type="entry name" value="Kgd4/YMR-31"/>
</dbReference>
<dbReference type="GO" id="GO:0005840">
    <property type="term" value="C:ribosome"/>
    <property type="evidence" value="ECO:0007669"/>
    <property type="project" value="UniProtKB-KW"/>
</dbReference>
<dbReference type="GeneID" id="117647973"/>
<evidence type="ECO:0000256" key="2">
    <source>
        <dbReference type="ARBA" id="ARBA00023128"/>
    </source>
</evidence>
<feature type="region of interest" description="Disordered" evidence="4">
    <location>
        <begin position="26"/>
        <end position="129"/>
    </location>
</feature>